<dbReference type="InterPro" id="IPR001611">
    <property type="entry name" value="Leu-rich_rpt"/>
</dbReference>
<accession>A0A8T1N467</accession>
<dbReference type="EMBL" id="CM031823">
    <property type="protein sequence ID" value="KAG6626339.1"/>
    <property type="molecule type" value="Genomic_DNA"/>
</dbReference>
<keyword evidence="2" id="KW-1185">Reference proteome</keyword>
<dbReference type="InterPro" id="IPR050715">
    <property type="entry name" value="LRR-SigEffector_domain"/>
</dbReference>
<organism evidence="1 2">
    <name type="scientific">Carya illinoinensis</name>
    <name type="common">Pecan</name>
    <dbReference type="NCBI Taxonomy" id="32201"/>
    <lineage>
        <taxon>Eukaryota</taxon>
        <taxon>Viridiplantae</taxon>
        <taxon>Streptophyta</taxon>
        <taxon>Embryophyta</taxon>
        <taxon>Tracheophyta</taxon>
        <taxon>Spermatophyta</taxon>
        <taxon>Magnoliopsida</taxon>
        <taxon>eudicotyledons</taxon>
        <taxon>Gunneridae</taxon>
        <taxon>Pentapetalae</taxon>
        <taxon>rosids</taxon>
        <taxon>fabids</taxon>
        <taxon>Fagales</taxon>
        <taxon>Juglandaceae</taxon>
        <taxon>Carya</taxon>
    </lineage>
</organism>
<proteinExistence type="predicted"/>
<dbReference type="PANTHER" id="PTHR45752:SF195">
    <property type="entry name" value="LEUCINE-RICH REPEAT (LRR) FAMILY PROTEIN-RELATED"/>
    <property type="match status" value="1"/>
</dbReference>
<dbReference type="Pfam" id="PF00560">
    <property type="entry name" value="LRR_1"/>
    <property type="match status" value="2"/>
</dbReference>
<name>A0A8T1N467_CARIL</name>
<reference evidence="1" key="1">
    <citation type="submission" date="2020-12" db="EMBL/GenBank/DDBJ databases">
        <title>WGS assembly of Carya illinoinensis cv. Pawnee.</title>
        <authorList>
            <person name="Platts A."/>
            <person name="Shu S."/>
            <person name="Wright S."/>
            <person name="Barry K."/>
            <person name="Edger P."/>
            <person name="Pires J.C."/>
            <person name="Schmutz J."/>
        </authorList>
    </citation>
    <scope>NUCLEOTIDE SEQUENCE</scope>
    <source>
        <tissue evidence="1">Leaf</tissue>
    </source>
</reference>
<dbReference type="PANTHER" id="PTHR45752">
    <property type="entry name" value="LEUCINE-RICH REPEAT-CONTAINING"/>
    <property type="match status" value="1"/>
</dbReference>
<sequence length="289" mass="31831">MPKDLGNVERLEELDISGTAIRRVPSSFLRLKNLKMLNCQGCSGLPPQSLLGLLFGCFLPSSDIGFVLPDSFAGLRCLNKLNLSYCHLKDGAIPSDLSGLSSLLALDLSGNDFERSPESISQLFKLRAIFLRSCKRLRSLPELPSSVVSVAAEDCISLEEHSNELSAIVSDETGLALLRTCTPRESQGGKLGTLSLSTAEGDLMNERTIKANIDLARVISGTSSASRIPMWFQNPRMGSSITTRLHPDLDDSRKWLGFALYFVFQIHELETWESPRFSRILDICTTHLV</sequence>
<evidence type="ECO:0000313" key="2">
    <source>
        <dbReference type="Proteomes" id="UP000811609"/>
    </source>
</evidence>
<dbReference type="Proteomes" id="UP000811609">
    <property type="component" value="Chromosome 15"/>
</dbReference>
<dbReference type="AlphaFoldDB" id="A0A8T1N467"/>
<protein>
    <submittedName>
        <fullName evidence="1">Uncharacterized protein</fullName>
    </submittedName>
</protein>
<comment type="caution">
    <text evidence="1">The sequence shown here is derived from an EMBL/GenBank/DDBJ whole genome shotgun (WGS) entry which is preliminary data.</text>
</comment>
<evidence type="ECO:0000313" key="1">
    <source>
        <dbReference type="EMBL" id="KAG6626339.1"/>
    </source>
</evidence>
<gene>
    <name evidence="1" type="ORF">CIPAW_15G040800</name>
</gene>